<proteinExistence type="predicted"/>
<reference evidence="1" key="1">
    <citation type="submission" date="2021-06" db="EMBL/GenBank/DDBJ databases">
        <authorList>
            <person name="Kallberg Y."/>
            <person name="Tangrot J."/>
            <person name="Rosling A."/>
        </authorList>
    </citation>
    <scope>NUCLEOTIDE SEQUENCE</scope>
    <source>
        <strain evidence="1">MA461A</strain>
    </source>
</reference>
<dbReference type="EMBL" id="CAJVQC010009548">
    <property type="protein sequence ID" value="CAG8606106.1"/>
    <property type="molecule type" value="Genomic_DNA"/>
</dbReference>
<accession>A0ACA9MPP1</accession>
<comment type="caution">
    <text evidence="1">The sequence shown here is derived from an EMBL/GenBank/DDBJ whole genome shotgun (WGS) entry which is preliminary data.</text>
</comment>
<keyword evidence="2" id="KW-1185">Reference proteome</keyword>
<sequence>WVSEKIKDHKLENKLFAACEQYMFELDFNFLNKSKETTKSVTKETTKFVNILPTYYGSDSGILSPNNAYLNLELIVVRDIVYSKISSTLSTQILHNPKT</sequence>
<protein>
    <submittedName>
        <fullName evidence="1">743_t:CDS:1</fullName>
    </submittedName>
</protein>
<feature type="non-terminal residue" evidence="1">
    <location>
        <position position="1"/>
    </location>
</feature>
<evidence type="ECO:0000313" key="1">
    <source>
        <dbReference type="EMBL" id="CAG8606106.1"/>
    </source>
</evidence>
<name>A0ACA9MPP1_9GLOM</name>
<organism evidence="1 2">
    <name type="scientific">Racocetra persica</name>
    <dbReference type="NCBI Taxonomy" id="160502"/>
    <lineage>
        <taxon>Eukaryota</taxon>
        <taxon>Fungi</taxon>
        <taxon>Fungi incertae sedis</taxon>
        <taxon>Mucoromycota</taxon>
        <taxon>Glomeromycotina</taxon>
        <taxon>Glomeromycetes</taxon>
        <taxon>Diversisporales</taxon>
        <taxon>Gigasporaceae</taxon>
        <taxon>Racocetra</taxon>
    </lineage>
</organism>
<evidence type="ECO:0000313" key="2">
    <source>
        <dbReference type="Proteomes" id="UP000789920"/>
    </source>
</evidence>
<gene>
    <name evidence="1" type="ORF">RPERSI_LOCUS6111</name>
</gene>
<dbReference type="Proteomes" id="UP000789920">
    <property type="component" value="Unassembled WGS sequence"/>
</dbReference>